<organism evidence="2 3">
    <name type="scientific">Pseudomonas farris</name>
    <dbReference type="NCBI Taxonomy" id="2841207"/>
    <lineage>
        <taxon>Bacteria</taxon>
        <taxon>Pseudomonadati</taxon>
        <taxon>Pseudomonadota</taxon>
        <taxon>Gammaproteobacteria</taxon>
        <taxon>Pseudomonadales</taxon>
        <taxon>Pseudomonadaceae</taxon>
        <taxon>Pseudomonas</taxon>
    </lineage>
</organism>
<reference evidence="2" key="1">
    <citation type="submission" date="2021-06" db="EMBL/GenBank/DDBJ databases">
        <title>Updating the genus Pseudomonas: Description of 43 new species and partition of the Pseudomonas putida group.</title>
        <authorList>
            <person name="Girard L."/>
            <person name="Lood C."/>
            <person name="Vandamme P."/>
            <person name="Rokni-Zadeh H."/>
            <person name="Van Noort V."/>
            <person name="Hofte M."/>
            <person name="Lavigne R."/>
            <person name="De Mot R."/>
        </authorList>
    </citation>
    <scope>NUCLEOTIDE SEQUENCE</scope>
    <source>
        <strain evidence="2">SWRI79</strain>
    </source>
</reference>
<dbReference type="EMBL" id="JAHSTV010000013">
    <property type="protein sequence ID" value="MBV4466614.1"/>
    <property type="molecule type" value="Genomic_DNA"/>
</dbReference>
<accession>A0ABS6Q1N2</accession>
<evidence type="ECO:0000313" key="2">
    <source>
        <dbReference type="EMBL" id="MBV4466614.1"/>
    </source>
</evidence>
<sequence length="316" mass="35579">MKLVSVADLFEVRYGSNLELNKQAIDPDGVPFVSRTAKNNGVSARICLVEGLNPLPAGSITVACGGSVMESFLQSEPFYSGRDLYYLTAKVDMSSQEKIFYCACLRANKYRYNYGRQANRTLSEIKIPSLDSVPEWVRHANIAAADNISKSLIDEVLELDLSALKPFKYEDIFEIDRGRGPRKKELNGVGKYPFVSASEFNNGVTSKTDHAPMHQAGVISVVRNGNSVANAFYQDKPFCSTEDVHIFTPKFNMNKYVALFLCALIKKERYRYSYGRKWGIARMKESLIYLPVDGDSAPDWLFMERYIKTLQFSASI</sequence>
<name>A0ABS6Q1N2_9PSED</name>
<dbReference type="RefSeq" id="WP_217858323.1">
    <property type="nucleotide sequence ID" value="NZ_JAHSTV010000013.1"/>
</dbReference>
<protein>
    <submittedName>
        <fullName evidence="2">Restriction endonuclease subunit S</fullName>
    </submittedName>
</protein>
<comment type="caution">
    <text evidence="2">The sequence shown here is derived from an EMBL/GenBank/DDBJ whole genome shotgun (WGS) entry which is preliminary data.</text>
</comment>
<evidence type="ECO:0000259" key="1">
    <source>
        <dbReference type="Pfam" id="PF01420"/>
    </source>
</evidence>
<feature type="domain" description="Type I restriction modification DNA specificity" evidence="1">
    <location>
        <begin position="165"/>
        <end position="311"/>
    </location>
</feature>
<dbReference type="GO" id="GO:0004519">
    <property type="term" value="F:endonuclease activity"/>
    <property type="evidence" value="ECO:0007669"/>
    <property type="project" value="UniProtKB-KW"/>
</dbReference>
<dbReference type="Proteomes" id="UP000886900">
    <property type="component" value="Unassembled WGS sequence"/>
</dbReference>
<evidence type="ECO:0000313" key="3">
    <source>
        <dbReference type="Proteomes" id="UP000886900"/>
    </source>
</evidence>
<proteinExistence type="predicted"/>
<dbReference type="Pfam" id="PF01420">
    <property type="entry name" value="Methylase_S"/>
    <property type="match status" value="2"/>
</dbReference>
<keyword evidence="2" id="KW-0378">Hydrolase</keyword>
<dbReference type="InterPro" id="IPR000055">
    <property type="entry name" value="Restrct_endonuc_typeI_TRD"/>
</dbReference>
<keyword evidence="3" id="KW-1185">Reference proteome</keyword>
<gene>
    <name evidence="2" type="ORF">KVG95_25190</name>
</gene>
<keyword evidence="2" id="KW-0540">Nuclease</keyword>
<feature type="domain" description="Type I restriction modification DNA specificity" evidence="1">
    <location>
        <begin position="3"/>
        <end position="128"/>
    </location>
</feature>
<keyword evidence="2" id="KW-0255">Endonuclease</keyword>